<sequence length="142" mass="16450">MKSMTWRLVLAIAAIVAVGPLSSAEKDAVKSDVSTGLRPFFERFDADRGNLNRFYNIPLSGGDHKRRLAFYQEQQDALKKLDFDGLSRDGQVDYLLLRNELSHTRRKILRERELDQEVLPLMPFWKPIVSQLEAHRRLEPVD</sequence>
<protein>
    <recommendedName>
        <fullName evidence="2">DUF885 domain-containing protein</fullName>
    </recommendedName>
</protein>
<organism evidence="1">
    <name type="scientific">marine metagenome</name>
    <dbReference type="NCBI Taxonomy" id="408172"/>
    <lineage>
        <taxon>unclassified sequences</taxon>
        <taxon>metagenomes</taxon>
        <taxon>ecological metagenomes</taxon>
    </lineage>
</organism>
<dbReference type="AlphaFoldDB" id="A0A382GUS7"/>
<reference evidence="1" key="1">
    <citation type="submission" date="2018-05" db="EMBL/GenBank/DDBJ databases">
        <authorList>
            <person name="Lanie J.A."/>
            <person name="Ng W.-L."/>
            <person name="Kazmierczak K.M."/>
            <person name="Andrzejewski T.M."/>
            <person name="Davidsen T.M."/>
            <person name="Wayne K.J."/>
            <person name="Tettelin H."/>
            <person name="Glass J.I."/>
            <person name="Rusch D."/>
            <person name="Podicherti R."/>
            <person name="Tsui H.-C.T."/>
            <person name="Winkler M.E."/>
        </authorList>
    </citation>
    <scope>NUCLEOTIDE SEQUENCE</scope>
</reference>
<name>A0A382GUS7_9ZZZZ</name>
<feature type="non-terminal residue" evidence="1">
    <location>
        <position position="142"/>
    </location>
</feature>
<evidence type="ECO:0008006" key="2">
    <source>
        <dbReference type="Google" id="ProtNLM"/>
    </source>
</evidence>
<gene>
    <name evidence="1" type="ORF">METZ01_LOCUS231459</name>
</gene>
<accession>A0A382GUS7</accession>
<evidence type="ECO:0000313" key="1">
    <source>
        <dbReference type="EMBL" id="SVB78605.1"/>
    </source>
</evidence>
<proteinExistence type="predicted"/>
<dbReference type="EMBL" id="UINC01057448">
    <property type="protein sequence ID" value="SVB78605.1"/>
    <property type="molecule type" value="Genomic_DNA"/>
</dbReference>